<reference evidence="2" key="1">
    <citation type="submission" date="2020-10" db="EMBL/GenBank/DDBJ databases">
        <title>Sequencing the genomes of 1000 actinobacteria strains.</title>
        <authorList>
            <person name="Klenk H.-P."/>
        </authorList>
    </citation>
    <scope>NUCLEOTIDE SEQUENCE</scope>
    <source>
        <strain evidence="2">DSM 46832</strain>
    </source>
</reference>
<dbReference type="EMBL" id="JADBEB010000001">
    <property type="protein sequence ID" value="MBE1492031.1"/>
    <property type="molecule type" value="Genomic_DNA"/>
</dbReference>
<comment type="caution">
    <text evidence="2">The sequence shown here is derived from an EMBL/GenBank/DDBJ whole genome shotgun (WGS) entry which is preliminary data.</text>
</comment>
<evidence type="ECO:0000313" key="2">
    <source>
        <dbReference type="EMBL" id="MBE1492031.1"/>
    </source>
</evidence>
<dbReference type="PANTHER" id="PTHR43190">
    <property type="entry name" value="N-ACETYL-D-GLUCOSAMINE KINASE"/>
    <property type="match status" value="1"/>
</dbReference>
<feature type="domain" description="ATPase BadF/BadG/BcrA/BcrD type" evidence="1">
    <location>
        <begin position="7"/>
        <end position="272"/>
    </location>
</feature>
<dbReference type="SUPFAM" id="SSF53067">
    <property type="entry name" value="Actin-like ATPase domain"/>
    <property type="match status" value="2"/>
</dbReference>
<proteinExistence type="predicted"/>
<dbReference type="RefSeq" id="WP_192771001.1">
    <property type="nucleotide sequence ID" value="NZ_JADBEB010000001.1"/>
</dbReference>
<keyword evidence="2" id="KW-0418">Kinase</keyword>
<keyword evidence="3" id="KW-1185">Reference proteome</keyword>
<dbReference type="AlphaFoldDB" id="A0A927RBU2"/>
<accession>A0A927RBU2</accession>
<protein>
    <submittedName>
        <fullName evidence="2">N-acetylglucosamine kinase-like BadF-type ATPase</fullName>
    </submittedName>
</protein>
<dbReference type="PANTHER" id="PTHR43190:SF3">
    <property type="entry name" value="N-ACETYL-D-GLUCOSAMINE KINASE"/>
    <property type="match status" value="1"/>
</dbReference>
<dbReference type="Proteomes" id="UP000649753">
    <property type="component" value="Unassembled WGS sequence"/>
</dbReference>
<evidence type="ECO:0000259" key="1">
    <source>
        <dbReference type="Pfam" id="PF01869"/>
    </source>
</evidence>
<dbReference type="GO" id="GO:0016301">
    <property type="term" value="F:kinase activity"/>
    <property type="evidence" value="ECO:0007669"/>
    <property type="project" value="UniProtKB-KW"/>
</dbReference>
<evidence type="ECO:0000313" key="3">
    <source>
        <dbReference type="Proteomes" id="UP000649753"/>
    </source>
</evidence>
<gene>
    <name evidence="2" type="ORF">H4W31_007669</name>
</gene>
<dbReference type="InterPro" id="IPR002731">
    <property type="entry name" value="ATPase_BadF"/>
</dbReference>
<dbReference type="Gene3D" id="3.30.420.40">
    <property type="match status" value="2"/>
</dbReference>
<dbReference type="InterPro" id="IPR043129">
    <property type="entry name" value="ATPase_NBD"/>
</dbReference>
<dbReference type="Pfam" id="PF01869">
    <property type="entry name" value="BcrAD_BadFG"/>
    <property type="match status" value="1"/>
</dbReference>
<dbReference type="InterPro" id="IPR052519">
    <property type="entry name" value="Euk-type_GlcNAc_Kinase"/>
</dbReference>
<keyword evidence="2" id="KW-0808">Transferase</keyword>
<name>A0A927RBU2_9ACTN</name>
<sequence length="331" mass="33370">MSDGMVVGLDVGGTSTRATVVSVAGERLGAGLGGGGNPTSHGAERAAEQLRVALAAALAGLDPSLVRAGTIGMAGVARLLADPVSREAFDRMWQDVGLRCPYEIVGDALVAYASGTAAPDGTILIAGTGAIAAEVRGLTLDRVADGHGWLLGDAGGGFWLGREAVRHALTDLDRHRPLGPLGTLVLTELLGSAQVAARPRDTVDVLVQTVTRRPAVELAGLAPLVIQADRDGDPAAATILAQAARLLAANVQRIRPADATAPIVLGGGLLTGATPLADAVRPALAARWPGAPLSGAGDGAVAAAWLAARTLPEVTDPADLHRRLIGPTPGR</sequence>
<organism evidence="2 3">
    <name type="scientific">Plantactinospora soyae</name>
    <dbReference type="NCBI Taxonomy" id="1544732"/>
    <lineage>
        <taxon>Bacteria</taxon>
        <taxon>Bacillati</taxon>
        <taxon>Actinomycetota</taxon>
        <taxon>Actinomycetes</taxon>
        <taxon>Micromonosporales</taxon>
        <taxon>Micromonosporaceae</taxon>
        <taxon>Plantactinospora</taxon>
    </lineage>
</organism>